<reference evidence="1" key="2">
    <citation type="submission" date="2025-09" db="UniProtKB">
        <authorList>
            <consortium name="EnsemblPlants"/>
        </authorList>
    </citation>
    <scope>IDENTIFICATION</scope>
</reference>
<reference evidence="1" key="1">
    <citation type="submission" date="2021-05" db="EMBL/GenBank/DDBJ databases">
        <authorList>
            <person name="Scholz U."/>
            <person name="Mascher M."/>
            <person name="Fiebig A."/>
        </authorList>
    </citation>
    <scope>NUCLEOTIDE SEQUENCE [LARGE SCALE GENOMIC DNA]</scope>
</reference>
<dbReference type="Proteomes" id="UP001732700">
    <property type="component" value="Chromosome 2A"/>
</dbReference>
<evidence type="ECO:0000313" key="2">
    <source>
        <dbReference type="Proteomes" id="UP001732700"/>
    </source>
</evidence>
<name>A0ACD5UG17_AVESA</name>
<proteinExistence type="predicted"/>
<evidence type="ECO:0000313" key="1">
    <source>
        <dbReference type="EnsemblPlants" id="AVESA.00010b.r2.2AG0245280.1.CDS"/>
    </source>
</evidence>
<dbReference type="EnsemblPlants" id="AVESA.00010b.r2.2AG0245280.1">
    <property type="protein sequence ID" value="AVESA.00010b.r2.2AG0245280.1.CDS"/>
    <property type="gene ID" value="AVESA.00010b.r2.2AG0245280"/>
</dbReference>
<protein>
    <submittedName>
        <fullName evidence="1">Uncharacterized protein</fullName>
    </submittedName>
</protein>
<accession>A0ACD5UG17</accession>
<keyword evidence="2" id="KW-1185">Reference proteome</keyword>
<sequence length="343" mass="38328">MGAAGGERSSGAAYMNAVVREEAADGTTVFRPPAAPPPHSPVRTTVALTLWLGAIHFNLLLVLASVFFFHKRTAALVLGTQLFLAFAPVSYTSRLGRSIARFICKHAVHYFPITLHVEDYAAFDPNTAYVFAYEPHSAWPLGLWVLSARMGFMPTPKLKILASSAAFYTPFQRQIWTWLGLVPASRENFCHYLTSGYSCAVVPGGLREMLHMDHDHDSEVAFIRSRKGFVKIALQTGCPLVPVFCFGQGNLYNWWRPKSISLLKIARAIKSPPIVFWGKFGTHIPFGSPMHVFVGTPIEFKKNDQPTMDEINEVHERFIIALQDLFNKHKNKTGSPNLQLRVI</sequence>
<organism evidence="1 2">
    <name type="scientific">Avena sativa</name>
    <name type="common">Oat</name>
    <dbReference type="NCBI Taxonomy" id="4498"/>
    <lineage>
        <taxon>Eukaryota</taxon>
        <taxon>Viridiplantae</taxon>
        <taxon>Streptophyta</taxon>
        <taxon>Embryophyta</taxon>
        <taxon>Tracheophyta</taxon>
        <taxon>Spermatophyta</taxon>
        <taxon>Magnoliopsida</taxon>
        <taxon>Liliopsida</taxon>
        <taxon>Poales</taxon>
        <taxon>Poaceae</taxon>
        <taxon>BOP clade</taxon>
        <taxon>Pooideae</taxon>
        <taxon>Poodae</taxon>
        <taxon>Poeae</taxon>
        <taxon>Poeae Chloroplast Group 1 (Aveneae type)</taxon>
        <taxon>Aveninae</taxon>
        <taxon>Avena</taxon>
    </lineage>
</organism>